<dbReference type="InterPro" id="IPR004675">
    <property type="entry name" value="AhpD_core"/>
</dbReference>
<dbReference type="RefSeq" id="WP_145207914.1">
    <property type="nucleotide sequence ID" value="NZ_CP036432.1"/>
</dbReference>
<dbReference type="Proteomes" id="UP000318081">
    <property type="component" value="Chromosome"/>
</dbReference>
<evidence type="ECO:0000313" key="3">
    <source>
        <dbReference type="Proteomes" id="UP000318081"/>
    </source>
</evidence>
<evidence type="ECO:0000259" key="1">
    <source>
        <dbReference type="Pfam" id="PF02627"/>
    </source>
</evidence>
<proteinExistence type="predicted"/>
<dbReference type="InterPro" id="IPR029032">
    <property type="entry name" value="AhpD-like"/>
</dbReference>
<dbReference type="Pfam" id="PF02627">
    <property type="entry name" value="CMD"/>
    <property type="match status" value="1"/>
</dbReference>
<keyword evidence="2" id="KW-0575">Peroxidase</keyword>
<dbReference type="PANTHER" id="PTHR35446:SF3">
    <property type="entry name" value="CMD DOMAIN-CONTAINING PROTEIN"/>
    <property type="match status" value="1"/>
</dbReference>
<reference evidence="2 3" key="1">
    <citation type="submission" date="2019-02" db="EMBL/GenBank/DDBJ databases">
        <title>Deep-cultivation of Planctomycetes and their phenomic and genomic characterization uncovers novel biology.</title>
        <authorList>
            <person name="Wiegand S."/>
            <person name="Jogler M."/>
            <person name="Boedeker C."/>
            <person name="Pinto D."/>
            <person name="Vollmers J."/>
            <person name="Rivas-Marin E."/>
            <person name="Kohn T."/>
            <person name="Peeters S.H."/>
            <person name="Heuer A."/>
            <person name="Rast P."/>
            <person name="Oberbeckmann S."/>
            <person name="Bunk B."/>
            <person name="Jeske O."/>
            <person name="Meyerdierks A."/>
            <person name="Storesund J.E."/>
            <person name="Kallscheuer N."/>
            <person name="Luecker S."/>
            <person name="Lage O.M."/>
            <person name="Pohl T."/>
            <person name="Merkel B.J."/>
            <person name="Hornburger P."/>
            <person name="Mueller R.-W."/>
            <person name="Bruemmer F."/>
            <person name="Labrenz M."/>
            <person name="Spormann A.M."/>
            <person name="Op den Camp H."/>
            <person name="Overmann J."/>
            <person name="Amann R."/>
            <person name="Jetten M.S.M."/>
            <person name="Mascher T."/>
            <person name="Medema M.H."/>
            <person name="Devos D.P."/>
            <person name="Kaster A.-K."/>
            <person name="Ovreas L."/>
            <person name="Rohde M."/>
            <person name="Galperin M.Y."/>
            <person name="Jogler C."/>
        </authorList>
    </citation>
    <scope>NUCLEOTIDE SEQUENCE [LARGE SCALE GENOMIC DNA]</scope>
    <source>
        <strain evidence="2 3">TBK1r</strain>
    </source>
</reference>
<gene>
    <name evidence="2" type="primary">ahpD</name>
    <name evidence="2" type="ORF">TBK1r_11200</name>
</gene>
<keyword evidence="2" id="KW-0560">Oxidoreductase</keyword>
<name>A0ABX5XMJ5_9BACT</name>
<protein>
    <submittedName>
        <fullName evidence="2">Alkyl hydroperoxide reductase AhpD</fullName>
        <ecNumber evidence="2">1.11.1.15</ecNumber>
    </submittedName>
</protein>
<dbReference type="PANTHER" id="PTHR35446">
    <property type="entry name" value="SI:CH211-175M2.5"/>
    <property type="match status" value="1"/>
</dbReference>
<dbReference type="EC" id="1.11.1.15" evidence="2"/>
<dbReference type="NCBIfam" id="TIGR01926">
    <property type="entry name" value="peroxid_rel"/>
    <property type="match status" value="1"/>
</dbReference>
<keyword evidence="3" id="KW-1185">Reference proteome</keyword>
<dbReference type="SUPFAM" id="SSF69118">
    <property type="entry name" value="AhpD-like"/>
    <property type="match status" value="1"/>
</dbReference>
<dbReference type="InterPro" id="IPR003779">
    <property type="entry name" value="CMD-like"/>
</dbReference>
<sequence>MPRLNVVTPNQATGPLKETYDSVTKKMGKVVNIFQGMANSPAALNAYLSMSAALAEGELSPQDRELVYLAVSESNGCNYCVSAHTMIATTQAGLSESDTLAARRFESTDNKRAALLEFVSKVIATKGFVSDEDLVKVRDAGYTDGQIAEAIGYIGLATFSNLFNHVHDTPLDFPPANKLS</sequence>
<dbReference type="EMBL" id="CP036432">
    <property type="protein sequence ID" value="QDV82195.1"/>
    <property type="molecule type" value="Genomic_DNA"/>
</dbReference>
<feature type="domain" description="Carboxymuconolactone decarboxylase-like" evidence="1">
    <location>
        <begin position="41"/>
        <end position="106"/>
    </location>
</feature>
<organism evidence="2 3">
    <name type="scientific">Stieleria magnilauensis</name>
    <dbReference type="NCBI Taxonomy" id="2527963"/>
    <lineage>
        <taxon>Bacteria</taxon>
        <taxon>Pseudomonadati</taxon>
        <taxon>Planctomycetota</taxon>
        <taxon>Planctomycetia</taxon>
        <taxon>Pirellulales</taxon>
        <taxon>Pirellulaceae</taxon>
        <taxon>Stieleria</taxon>
    </lineage>
</organism>
<dbReference type="NCBIfam" id="TIGR00778">
    <property type="entry name" value="ahpD_dom"/>
    <property type="match status" value="1"/>
</dbReference>
<dbReference type="GO" id="GO:0004601">
    <property type="term" value="F:peroxidase activity"/>
    <property type="evidence" value="ECO:0007669"/>
    <property type="project" value="UniProtKB-KW"/>
</dbReference>
<dbReference type="Gene3D" id="1.20.1290.10">
    <property type="entry name" value="AhpD-like"/>
    <property type="match status" value="1"/>
</dbReference>
<evidence type="ECO:0000313" key="2">
    <source>
        <dbReference type="EMBL" id="QDV82195.1"/>
    </source>
</evidence>
<accession>A0ABX5XMJ5</accession>
<dbReference type="InterPro" id="IPR010195">
    <property type="entry name" value="Uncharacterised_peroxidase-rel"/>
</dbReference>